<name>A0A7U5YWN1_ECOLX</name>
<evidence type="ECO:0000313" key="4">
    <source>
        <dbReference type="Proteomes" id="UP000239554"/>
    </source>
</evidence>
<feature type="region of interest" description="Disordered" evidence="1">
    <location>
        <begin position="1"/>
        <end position="22"/>
    </location>
</feature>
<dbReference type="Pfam" id="PF21882">
    <property type="entry name" value="Gp53-like_C"/>
    <property type="match status" value="1"/>
</dbReference>
<feature type="domain" description="Putative tail fiber protein gp53-like C-terminal" evidence="2">
    <location>
        <begin position="138"/>
        <end position="222"/>
    </location>
</feature>
<accession>A0A7U5YWN1</accession>
<dbReference type="Proteomes" id="UP000239554">
    <property type="component" value="Chromosome"/>
</dbReference>
<protein>
    <recommendedName>
        <fullName evidence="2">Putative tail fiber protein gp53-like C-terminal domain-containing protein</fullName>
    </recommendedName>
</protein>
<dbReference type="InterPro" id="IPR054075">
    <property type="entry name" value="Gp53-like_C"/>
</dbReference>
<proteinExistence type="predicted"/>
<dbReference type="Gene3D" id="2.60.40.3940">
    <property type="match status" value="1"/>
</dbReference>
<dbReference type="AlphaFoldDB" id="A0A7U5YWN1"/>
<reference evidence="3 4" key="1">
    <citation type="journal article" date="2018" name="MBio">
        <title>Genomic Analysis of Hospital Plumbing Reveals Diverse Reservoir of Bacterial Plasmids Conferring Carbapenem Resistance.</title>
        <authorList>
            <consortium name="NISC Comparative Sequencing Program"/>
            <person name="Weingarten R.A."/>
            <person name="Johnson R.C."/>
            <person name="Conlan S."/>
            <person name="Ramsburg A.M."/>
            <person name="Dekker J.P."/>
            <person name="Lau A.F."/>
            <person name="Khil P."/>
            <person name="Odom R.T."/>
            <person name="Deming C."/>
            <person name="Park M."/>
            <person name="Thomas P.J."/>
            <person name="Henderson D.K."/>
            <person name="Palmore T.N."/>
            <person name="Segre J.A."/>
            <person name="Frank K.M."/>
        </authorList>
    </citation>
    <scope>NUCLEOTIDE SEQUENCE [LARGE SCALE GENOMIC DNA]</scope>
    <source>
        <strain evidence="3 4">ECONIH4</strain>
    </source>
</reference>
<dbReference type="EMBL" id="CP026399">
    <property type="protein sequence ID" value="AUY00935.1"/>
    <property type="molecule type" value="Genomic_DNA"/>
</dbReference>
<evidence type="ECO:0000259" key="2">
    <source>
        <dbReference type="Pfam" id="PF21882"/>
    </source>
</evidence>
<sequence>MFHVDNSTGVPVMPQPSPVTSETELFFTEGGNGVPPTYPGPDWFNVIQSELLNILKAAGIDPDKMDNTQILVALKKLFLSRSNPFGDIKADGAAAIAAALTNLGLGEAAKRNVGTGANQIPDMSLFASSNTATAAAQKFPSGLILQCGQLNGSPNVSSTYGMRFPMTFSRVLAVTVTLNVTGASGQPTVSATNVQNTGFNITVSPGSGYGSSADAYYIAMGY</sequence>
<gene>
    <name evidence="3" type="ORF">C3F40_03340</name>
</gene>
<evidence type="ECO:0000256" key="1">
    <source>
        <dbReference type="SAM" id="MobiDB-lite"/>
    </source>
</evidence>
<organism evidence="3 4">
    <name type="scientific">Escherichia coli</name>
    <dbReference type="NCBI Taxonomy" id="562"/>
    <lineage>
        <taxon>Bacteria</taxon>
        <taxon>Pseudomonadati</taxon>
        <taxon>Pseudomonadota</taxon>
        <taxon>Gammaproteobacteria</taxon>
        <taxon>Enterobacterales</taxon>
        <taxon>Enterobacteriaceae</taxon>
        <taxon>Escherichia</taxon>
    </lineage>
</organism>
<evidence type="ECO:0000313" key="3">
    <source>
        <dbReference type="EMBL" id="AUY00935.1"/>
    </source>
</evidence>